<organism evidence="2 3">
    <name type="scientific">Neurospora tetrasperma (strain FGSC 2508 / ATCC MYA-4615 / P0657)</name>
    <dbReference type="NCBI Taxonomy" id="510951"/>
    <lineage>
        <taxon>Eukaryota</taxon>
        <taxon>Fungi</taxon>
        <taxon>Dikarya</taxon>
        <taxon>Ascomycota</taxon>
        <taxon>Pezizomycotina</taxon>
        <taxon>Sordariomycetes</taxon>
        <taxon>Sordariomycetidae</taxon>
        <taxon>Sordariales</taxon>
        <taxon>Sordariaceae</taxon>
        <taxon>Neurospora</taxon>
    </lineage>
</organism>
<sequence length="121" mass="13487">MRIDHQTNAQRRIGEQGGRFQGVIDEREVHTRSYMGLAIRVHIGARQHIQPFVRTGHVNTSVVLTGRRKRSHATVGICRTVVQLQAETGRWACFPTGSSHPDGKSRTLVFGEQGSPDLLGY</sequence>
<dbReference type="GeneID" id="20822327"/>
<dbReference type="EMBL" id="GL891302">
    <property type="protein sequence ID" value="EGO60645.1"/>
    <property type="molecule type" value="Genomic_DNA"/>
</dbReference>
<name>F8MDK7_NEUT8</name>
<proteinExistence type="predicted"/>
<keyword evidence="3" id="KW-1185">Reference proteome</keyword>
<evidence type="ECO:0000256" key="1">
    <source>
        <dbReference type="SAM" id="MobiDB-lite"/>
    </source>
</evidence>
<dbReference type="VEuPathDB" id="FungiDB:NEUTE1DRAFT_107253"/>
<dbReference type="RefSeq" id="XP_009847883.1">
    <property type="nucleotide sequence ID" value="XM_009849581.1"/>
</dbReference>
<gene>
    <name evidence="2" type="ORF">NEUTE1DRAFT_107253</name>
</gene>
<dbReference type="KEGG" id="nte:NEUTE1DRAFT107253"/>
<dbReference type="AlphaFoldDB" id="F8MDK7"/>
<protein>
    <submittedName>
        <fullName evidence="2">Uncharacterized protein</fullName>
    </submittedName>
</protein>
<feature type="region of interest" description="Disordered" evidence="1">
    <location>
        <begin position="97"/>
        <end position="121"/>
    </location>
</feature>
<evidence type="ECO:0000313" key="2">
    <source>
        <dbReference type="EMBL" id="EGO60645.1"/>
    </source>
</evidence>
<evidence type="ECO:0000313" key="3">
    <source>
        <dbReference type="Proteomes" id="UP000008065"/>
    </source>
</evidence>
<dbReference type="HOGENOM" id="CLU_2067021_0_0_1"/>
<dbReference type="Proteomes" id="UP000008065">
    <property type="component" value="Unassembled WGS sequence"/>
</dbReference>
<accession>F8MDK7</accession>
<reference evidence="3" key="1">
    <citation type="journal article" date="2011" name="Genetics">
        <title>Massive changes in genome architecture accompany the transition to self-fertility in the filamentous fungus Neurospora tetrasperma.</title>
        <authorList>
            <person name="Ellison C.E."/>
            <person name="Stajich J.E."/>
            <person name="Jacobson D.J."/>
            <person name="Natvig D.O."/>
            <person name="Lapidus A."/>
            <person name="Foster B."/>
            <person name="Aerts A."/>
            <person name="Riley R."/>
            <person name="Lindquist E.A."/>
            <person name="Grigoriev I.V."/>
            <person name="Taylor J.W."/>
        </authorList>
    </citation>
    <scope>NUCLEOTIDE SEQUENCE [LARGE SCALE GENOMIC DNA]</scope>
    <source>
        <strain evidence="3">FGSC 2508 / P0657</strain>
    </source>
</reference>